<evidence type="ECO:0000313" key="12">
    <source>
        <dbReference type="Proteomes" id="UP000487117"/>
    </source>
</evidence>
<evidence type="ECO:0000256" key="9">
    <source>
        <dbReference type="ARBA" id="ARBA00023012"/>
    </source>
</evidence>
<proteinExistence type="predicted"/>
<dbReference type="InterPro" id="IPR050428">
    <property type="entry name" value="TCS_sensor_his_kinase"/>
</dbReference>
<evidence type="ECO:0000256" key="4">
    <source>
        <dbReference type="ARBA" id="ARBA00022553"/>
    </source>
</evidence>
<dbReference type="EC" id="2.7.13.3" evidence="3"/>
<dbReference type="GO" id="GO:0005524">
    <property type="term" value="F:ATP binding"/>
    <property type="evidence" value="ECO:0007669"/>
    <property type="project" value="UniProtKB-KW"/>
</dbReference>
<dbReference type="PANTHER" id="PTHR45436:SF14">
    <property type="entry name" value="SENSOR PROTEIN QSEC"/>
    <property type="match status" value="1"/>
</dbReference>
<keyword evidence="8" id="KW-0067">ATP-binding</keyword>
<dbReference type="Pfam" id="PF00512">
    <property type="entry name" value="HisKA"/>
    <property type="match status" value="1"/>
</dbReference>
<dbReference type="SMART" id="SM00388">
    <property type="entry name" value="HisKA"/>
    <property type="match status" value="1"/>
</dbReference>
<evidence type="ECO:0000256" key="8">
    <source>
        <dbReference type="ARBA" id="ARBA00022840"/>
    </source>
</evidence>
<keyword evidence="6" id="KW-0547">Nucleotide-binding</keyword>
<dbReference type="InterPro" id="IPR036097">
    <property type="entry name" value="HisK_dim/P_sf"/>
</dbReference>
<dbReference type="Proteomes" id="UP000487117">
    <property type="component" value="Unassembled WGS sequence"/>
</dbReference>
<evidence type="ECO:0000256" key="1">
    <source>
        <dbReference type="ARBA" id="ARBA00000085"/>
    </source>
</evidence>
<dbReference type="PANTHER" id="PTHR45436">
    <property type="entry name" value="SENSOR HISTIDINE KINASE YKOH"/>
    <property type="match status" value="1"/>
</dbReference>
<evidence type="ECO:0000256" key="2">
    <source>
        <dbReference type="ARBA" id="ARBA00004141"/>
    </source>
</evidence>
<evidence type="ECO:0000256" key="5">
    <source>
        <dbReference type="ARBA" id="ARBA00022679"/>
    </source>
</evidence>
<keyword evidence="4" id="KW-0597">Phosphoprotein</keyword>
<dbReference type="CDD" id="cd00082">
    <property type="entry name" value="HisKA"/>
    <property type="match status" value="1"/>
</dbReference>
<dbReference type="AlphaFoldDB" id="A0A7V8FJ46"/>
<comment type="catalytic activity">
    <reaction evidence="1">
        <text>ATP + protein L-histidine = ADP + protein N-phospho-L-histidine.</text>
        <dbReference type="EC" id="2.7.13.3"/>
    </reaction>
</comment>
<dbReference type="InterPro" id="IPR003660">
    <property type="entry name" value="HAMP_dom"/>
</dbReference>
<keyword evidence="7" id="KW-0418">Kinase</keyword>
<reference evidence="12" key="1">
    <citation type="journal article" date="2020" name="MBio">
        <title>Horizontal gene transfer to a defensive symbiont with a reduced genome amongst a multipartite beetle microbiome.</title>
        <authorList>
            <person name="Waterworth S.C."/>
            <person name="Florez L.V."/>
            <person name="Rees E.R."/>
            <person name="Hertweck C."/>
            <person name="Kaltenpoth M."/>
            <person name="Kwan J.C."/>
        </authorList>
    </citation>
    <scope>NUCLEOTIDE SEQUENCE [LARGE SCALE GENOMIC DNA]</scope>
</reference>
<dbReference type="EMBL" id="WNDS01000001">
    <property type="protein sequence ID" value="KAF1016967.1"/>
    <property type="molecule type" value="Genomic_DNA"/>
</dbReference>
<gene>
    <name evidence="11" type="primary">qseC_1</name>
    <name evidence="11" type="ORF">GAK31_00226</name>
</gene>
<keyword evidence="9" id="KW-0902">Two-component regulatory system</keyword>
<keyword evidence="5" id="KW-0808">Transferase</keyword>
<dbReference type="InterPro" id="IPR003661">
    <property type="entry name" value="HisK_dim/P_dom"/>
</dbReference>
<dbReference type="PROSITE" id="PS50885">
    <property type="entry name" value="HAMP"/>
    <property type="match status" value="1"/>
</dbReference>
<sequence>MWRRDGTLLTASANAPLRPLRAGFADGFASVRLQGRELRVFGLSDRSGRYQVQVGNDRALIDADFQKHGVKAVSLAAVGMPLSGWMMWWSVRVALRPITSMQQAVAARAAFDLTPLPEHALPTEVAPMVRAFNGLLRQLDDAIQAERNFLSDAAHELRTPLSALQTQLDVALHAGSDEERQRGLHKAQLGVRRSSRLCEQLLDLARLEAGGRAPERRPCALQEVVLHTVDEYAMAATLGGRRLDADVEAVCVQGTRMNCRSCCATWWTTRCGIHRRARGCGCAVGSSARPRAARRSWKWPTMAPAFLTSSTCACSSGSSGSRVRRMRAAVASAWRWWRASPPNTAR</sequence>
<evidence type="ECO:0000256" key="3">
    <source>
        <dbReference type="ARBA" id="ARBA00012438"/>
    </source>
</evidence>
<name>A0A7V8FJ46_STEMA</name>
<accession>A0A7V8FJ46</accession>
<evidence type="ECO:0000256" key="6">
    <source>
        <dbReference type="ARBA" id="ARBA00022741"/>
    </source>
</evidence>
<evidence type="ECO:0000259" key="10">
    <source>
        <dbReference type="PROSITE" id="PS50885"/>
    </source>
</evidence>
<evidence type="ECO:0000313" key="11">
    <source>
        <dbReference type="EMBL" id="KAF1016967.1"/>
    </source>
</evidence>
<evidence type="ECO:0000256" key="7">
    <source>
        <dbReference type="ARBA" id="ARBA00022777"/>
    </source>
</evidence>
<dbReference type="Gene3D" id="1.10.287.130">
    <property type="match status" value="1"/>
</dbReference>
<protein>
    <recommendedName>
        <fullName evidence="3">histidine kinase</fullName>
        <ecNumber evidence="3">2.7.13.3</ecNumber>
    </recommendedName>
</protein>
<dbReference type="GO" id="GO:0005886">
    <property type="term" value="C:plasma membrane"/>
    <property type="evidence" value="ECO:0007669"/>
    <property type="project" value="TreeGrafter"/>
</dbReference>
<feature type="domain" description="HAMP" evidence="10">
    <location>
        <begin position="92"/>
        <end position="144"/>
    </location>
</feature>
<dbReference type="GO" id="GO:0000155">
    <property type="term" value="F:phosphorelay sensor kinase activity"/>
    <property type="evidence" value="ECO:0007669"/>
    <property type="project" value="InterPro"/>
</dbReference>
<dbReference type="SUPFAM" id="SSF47384">
    <property type="entry name" value="Homodimeric domain of signal transducing histidine kinase"/>
    <property type="match status" value="1"/>
</dbReference>
<organism evidence="11 12">
    <name type="scientific">Stenotrophomonas maltophilia</name>
    <name type="common">Pseudomonas maltophilia</name>
    <name type="synonym">Xanthomonas maltophilia</name>
    <dbReference type="NCBI Taxonomy" id="40324"/>
    <lineage>
        <taxon>Bacteria</taxon>
        <taxon>Pseudomonadati</taxon>
        <taxon>Pseudomonadota</taxon>
        <taxon>Gammaproteobacteria</taxon>
        <taxon>Lysobacterales</taxon>
        <taxon>Lysobacteraceae</taxon>
        <taxon>Stenotrophomonas</taxon>
        <taxon>Stenotrophomonas maltophilia group</taxon>
    </lineage>
</organism>
<comment type="subcellular location">
    <subcellularLocation>
        <location evidence="2">Membrane</location>
        <topology evidence="2">Multi-pass membrane protein</topology>
    </subcellularLocation>
</comment>
<comment type="caution">
    <text evidence="11">The sequence shown here is derived from an EMBL/GenBank/DDBJ whole genome shotgun (WGS) entry which is preliminary data.</text>
</comment>